<dbReference type="AlphaFoldDB" id="A0A6B0SIE1"/>
<proteinExistence type="predicted"/>
<protein>
    <submittedName>
        <fullName evidence="2">Uncharacterized protein</fullName>
    </submittedName>
</protein>
<feature type="region of interest" description="Disordered" evidence="1">
    <location>
        <begin position="26"/>
        <end position="69"/>
    </location>
</feature>
<gene>
    <name evidence="2" type="ORF">E5288_WYG016631</name>
</gene>
<organism evidence="2 3">
    <name type="scientific">Bos mutus</name>
    <name type="common">wild yak</name>
    <dbReference type="NCBI Taxonomy" id="72004"/>
    <lineage>
        <taxon>Eukaryota</taxon>
        <taxon>Metazoa</taxon>
        <taxon>Chordata</taxon>
        <taxon>Craniata</taxon>
        <taxon>Vertebrata</taxon>
        <taxon>Euteleostomi</taxon>
        <taxon>Mammalia</taxon>
        <taxon>Eutheria</taxon>
        <taxon>Laurasiatheria</taxon>
        <taxon>Artiodactyla</taxon>
        <taxon>Ruminantia</taxon>
        <taxon>Pecora</taxon>
        <taxon>Bovidae</taxon>
        <taxon>Bovinae</taxon>
        <taxon>Bos</taxon>
    </lineage>
</organism>
<evidence type="ECO:0000313" key="3">
    <source>
        <dbReference type="Proteomes" id="UP000322234"/>
    </source>
</evidence>
<dbReference type="EMBL" id="VBQZ03001638">
    <property type="protein sequence ID" value="MXQ99836.1"/>
    <property type="molecule type" value="Genomic_DNA"/>
</dbReference>
<reference evidence="2" key="1">
    <citation type="submission" date="2019-10" db="EMBL/GenBank/DDBJ databases">
        <title>The sequence and de novo assembly of the wild yak genome.</title>
        <authorList>
            <person name="Liu Y."/>
        </authorList>
    </citation>
    <scope>NUCLEOTIDE SEQUENCE [LARGE SCALE GENOMIC DNA]</scope>
    <source>
        <strain evidence="2">WY2019</strain>
    </source>
</reference>
<keyword evidence="3" id="KW-1185">Reference proteome</keyword>
<accession>A0A6B0SIE1</accession>
<comment type="caution">
    <text evidence="2">The sequence shown here is derived from an EMBL/GenBank/DDBJ whole genome shotgun (WGS) entry which is preliminary data.</text>
</comment>
<dbReference type="Proteomes" id="UP000322234">
    <property type="component" value="Unassembled WGS sequence"/>
</dbReference>
<sequence length="103" mass="10544">MVVFPFSQVPASLRLSASGLTATYVPGKGGPATYRPAPSTTGSKAPATGAKPSAASVDSELGATAEGTQEPRGVFVTIVSIKGFCEEDVHETRMSLVSPFGRD</sequence>
<evidence type="ECO:0000313" key="2">
    <source>
        <dbReference type="EMBL" id="MXQ99836.1"/>
    </source>
</evidence>
<name>A0A6B0SIE1_9CETA</name>
<evidence type="ECO:0000256" key="1">
    <source>
        <dbReference type="SAM" id="MobiDB-lite"/>
    </source>
</evidence>